<dbReference type="InterPro" id="IPR006380">
    <property type="entry name" value="SPP-like_dom"/>
</dbReference>
<dbReference type="Gene3D" id="3.40.50.1000">
    <property type="entry name" value="HAD superfamily/HAD-like"/>
    <property type="match status" value="2"/>
</dbReference>
<sequence>MTAANIQPVAQLQTPIRVLFTDVDDTLTWQGTLPVDTFIALDRLRRAGIKVIPVTGACAGWCDCLIRTWPVDTVIGENGAFWMTRTPQGKIETHYREPEQQRAQNQLRFQHVSAAFQRNFPQIPVTGDQAYRLTDIAFDIGQEVKIERETALAATQWLSEQGLHARLSSIHINAWLGSYSKADTAQAWLDLQPDIALSECAFIGDSPNDESMFAKLTHTVGVANIAPFLPELSVPPRYLCSQPGGHGFAELAEHLVGL</sequence>
<proteinExistence type="predicted"/>
<gene>
    <name evidence="2" type="ORF">EOE65_16405</name>
</gene>
<evidence type="ECO:0000259" key="1">
    <source>
        <dbReference type="Pfam" id="PF05116"/>
    </source>
</evidence>
<dbReference type="GO" id="GO:0016791">
    <property type="term" value="F:phosphatase activity"/>
    <property type="evidence" value="ECO:0007669"/>
    <property type="project" value="UniProtKB-ARBA"/>
</dbReference>
<comment type="caution">
    <text evidence="2">The sequence shown here is derived from an EMBL/GenBank/DDBJ whole genome shotgun (WGS) entry which is preliminary data.</text>
</comment>
<accession>A0A437Q4J6</accession>
<organism evidence="2 3">
    <name type="scientific">Neptunomonas marina</name>
    <dbReference type="NCBI Taxonomy" id="1815562"/>
    <lineage>
        <taxon>Bacteria</taxon>
        <taxon>Pseudomonadati</taxon>
        <taxon>Pseudomonadota</taxon>
        <taxon>Gammaproteobacteria</taxon>
        <taxon>Oceanospirillales</taxon>
        <taxon>Oceanospirillaceae</taxon>
        <taxon>Neptunomonas</taxon>
    </lineage>
</organism>
<dbReference type="InterPro" id="IPR036412">
    <property type="entry name" value="HAD-like_sf"/>
</dbReference>
<reference evidence="2 3" key="1">
    <citation type="submission" date="2019-01" db="EMBL/GenBank/DDBJ databases">
        <authorList>
            <person name="Chen W.-M."/>
        </authorList>
    </citation>
    <scope>NUCLEOTIDE SEQUENCE [LARGE SCALE GENOMIC DNA]</scope>
    <source>
        <strain evidence="2 3">HPM-16</strain>
    </source>
</reference>
<dbReference type="NCBIfam" id="TIGR01484">
    <property type="entry name" value="HAD-SF-IIB"/>
    <property type="match status" value="1"/>
</dbReference>
<name>A0A437Q4J6_9GAMM</name>
<protein>
    <submittedName>
        <fullName evidence="2">HAD-IIB family hydrolase</fullName>
    </submittedName>
</protein>
<dbReference type="AlphaFoldDB" id="A0A437Q4J6"/>
<dbReference type="Proteomes" id="UP000282818">
    <property type="component" value="Unassembled WGS sequence"/>
</dbReference>
<keyword evidence="2" id="KW-0378">Hydrolase</keyword>
<evidence type="ECO:0000313" key="2">
    <source>
        <dbReference type="EMBL" id="RVU29353.1"/>
    </source>
</evidence>
<dbReference type="EMBL" id="SACQ01000010">
    <property type="protein sequence ID" value="RVU29353.1"/>
    <property type="molecule type" value="Genomic_DNA"/>
</dbReference>
<feature type="domain" description="Sucrose phosphatase-like" evidence="1">
    <location>
        <begin position="156"/>
        <end position="227"/>
    </location>
</feature>
<dbReference type="SUPFAM" id="SSF56784">
    <property type="entry name" value="HAD-like"/>
    <property type="match status" value="1"/>
</dbReference>
<dbReference type="Pfam" id="PF05116">
    <property type="entry name" value="S6PP"/>
    <property type="match status" value="1"/>
</dbReference>
<evidence type="ECO:0000313" key="3">
    <source>
        <dbReference type="Proteomes" id="UP000282818"/>
    </source>
</evidence>
<dbReference type="RefSeq" id="WP_127695739.1">
    <property type="nucleotide sequence ID" value="NZ_SACQ01000010.1"/>
</dbReference>
<dbReference type="GO" id="GO:0000287">
    <property type="term" value="F:magnesium ion binding"/>
    <property type="evidence" value="ECO:0007669"/>
    <property type="project" value="UniProtKB-ARBA"/>
</dbReference>
<keyword evidence="3" id="KW-1185">Reference proteome</keyword>
<dbReference type="InterPro" id="IPR023214">
    <property type="entry name" value="HAD_sf"/>
</dbReference>
<dbReference type="InterPro" id="IPR006379">
    <property type="entry name" value="HAD-SF_hydro_IIB"/>
</dbReference>